<dbReference type="PANTHER" id="PTHR30006">
    <property type="entry name" value="THIAMINE-BINDING PERIPLASMIC PROTEIN-RELATED"/>
    <property type="match status" value="1"/>
</dbReference>
<name>A0A381U724_9ZZZZ</name>
<evidence type="ECO:0000313" key="3">
    <source>
        <dbReference type="EMBL" id="SVA23804.1"/>
    </source>
</evidence>
<reference evidence="3" key="1">
    <citation type="submission" date="2018-05" db="EMBL/GenBank/DDBJ databases">
        <authorList>
            <person name="Lanie J.A."/>
            <person name="Ng W.-L."/>
            <person name="Kazmierczak K.M."/>
            <person name="Andrzejewski T.M."/>
            <person name="Davidsen T.M."/>
            <person name="Wayne K.J."/>
            <person name="Tettelin H."/>
            <person name="Glass J.I."/>
            <person name="Rusch D."/>
            <person name="Podicherti R."/>
            <person name="Tsui H.-C.T."/>
            <person name="Winkler M.E."/>
        </authorList>
    </citation>
    <scope>NUCLEOTIDE SEQUENCE</scope>
</reference>
<dbReference type="Pfam" id="PF01547">
    <property type="entry name" value="SBP_bac_1"/>
    <property type="match status" value="1"/>
</dbReference>
<dbReference type="SUPFAM" id="SSF53850">
    <property type="entry name" value="Periplasmic binding protein-like II"/>
    <property type="match status" value="1"/>
</dbReference>
<evidence type="ECO:0000256" key="2">
    <source>
        <dbReference type="ARBA" id="ARBA00022729"/>
    </source>
</evidence>
<evidence type="ECO:0008006" key="4">
    <source>
        <dbReference type="Google" id="ProtNLM"/>
    </source>
</evidence>
<dbReference type="InterPro" id="IPR026045">
    <property type="entry name" value="Ferric-bd"/>
</dbReference>
<dbReference type="GO" id="GO:0030288">
    <property type="term" value="C:outer membrane-bounded periplasmic space"/>
    <property type="evidence" value="ECO:0007669"/>
    <property type="project" value="TreeGrafter"/>
</dbReference>
<protein>
    <recommendedName>
        <fullName evidence="4">Iron ABC transporter substrate-binding protein</fullName>
    </recommendedName>
</protein>
<sequence length="373" mass="41621">MHDPYEGTLLFERSFKIDFIIIIYTGGKLNLMNKLLTLTLGCLLLIPQLVPAAEVNILSERQEFLLRPFLKAFEENTGIKANVVYLKKGSLERLKQQPGAVDALLTVDISNLTAIAEAGLFQPVNSSVINKNVPSNYRDPKGLWSALTARGRVIYYSKDRVKLSELSTYEALADAKFAKRICTRSGYHKYNVALISSMIAEHGVAAAKNWLQGLKNNLARKPQGNDRGQVKAIYQGQCDVAIGNTYYMGKMLERDDQREWAASVGIFFPNQNDRGTHMNVSGGAVTRDAVNKNEAVRLLEFLSGDLAQYMYAQVNHEYPVKEGVSYSGIVSSFGSSQEGVKKGIFKQDKRNLSEIGSYRKKAIQILDEVNYDK</sequence>
<gene>
    <name evidence="3" type="ORF">METZ01_LOCUS76658</name>
</gene>
<dbReference type="PIRSF" id="PIRSF002825">
    <property type="entry name" value="CfbpA"/>
    <property type="match status" value="1"/>
</dbReference>
<organism evidence="3">
    <name type="scientific">marine metagenome</name>
    <dbReference type="NCBI Taxonomy" id="408172"/>
    <lineage>
        <taxon>unclassified sequences</taxon>
        <taxon>metagenomes</taxon>
        <taxon>ecological metagenomes</taxon>
    </lineage>
</organism>
<dbReference type="EMBL" id="UINC01005829">
    <property type="protein sequence ID" value="SVA23804.1"/>
    <property type="molecule type" value="Genomic_DNA"/>
</dbReference>
<dbReference type="AlphaFoldDB" id="A0A381U724"/>
<keyword evidence="2" id="KW-0732">Signal</keyword>
<dbReference type="PANTHER" id="PTHR30006:SF15">
    <property type="entry name" value="IRON-UTILIZATION PERIPLASMIC PROTEIN"/>
    <property type="match status" value="1"/>
</dbReference>
<dbReference type="Gene3D" id="3.40.190.10">
    <property type="entry name" value="Periplasmic binding protein-like II"/>
    <property type="match status" value="2"/>
</dbReference>
<comment type="similarity">
    <text evidence="1">Belongs to the bacterial solute-binding protein 1 family.</text>
</comment>
<proteinExistence type="inferred from homology"/>
<evidence type="ECO:0000256" key="1">
    <source>
        <dbReference type="ARBA" id="ARBA00008520"/>
    </source>
</evidence>
<dbReference type="InterPro" id="IPR006059">
    <property type="entry name" value="SBP"/>
</dbReference>
<accession>A0A381U724</accession>